<feature type="transmembrane region" description="Helical" evidence="5">
    <location>
        <begin position="123"/>
        <end position="142"/>
    </location>
</feature>
<dbReference type="EMBL" id="RRYP01011947">
    <property type="protein sequence ID" value="TNV77414.1"/>
    <property type="molecule type" value="Genomic_DNA"/>
</dbReference>
<dbReference type="PANTHER" id="PTHR23291">
    <property type="entry name" value="BAX INHIBITOR-RELATED"/>
    <property type="match status" value="1"/>
</dbReference>
<evidence type="ECO:0000256" key="4">
    <source>
        <dbReference type="ARBA" id="ARBA00023136"/>
    </source>
</evidence>
<comment type="caution">
    <text evidence="6">The sequence shown here is derived from an EMBL/GenBank/DDBJ whole genome shotgun (WGS) entry which is preliminary data.</text>
</comment>
<dbReference type="InterPro" id="IPR006214">
    <property type="entry name" value="Bax_inhibitor_1-related"/>
</dbReference>
<gene>
    <name evidence="6" type="ORF">FGO68_gene1517</name>
</gene>
<dbReference type="GO" id="GO:0016020">
    <property type="term" value="C:membrane"/>
    <property type="evidence" value="ECO:0007669"/>
    <property type="project" value="UniProtKB-SubCell"/>
</dbReference>
<keyword evidence="2 5" id="KW-0812">Transmembrane</keyword>
<feature type="transmembrane region" description="Helical" evidence="5">
    <location>
        <begin position="241"/>
        <end position="260"/>
    </location>
</feature>
<sequence length="268" mass="29979">MDGQAYQYQYQPKPVPQEANYFEQVAHQHHHNSRDESSEPLNAHVEEWTNEDRLNFIRKVYGILSTQLLVTALVCILPYMNTGIKHFMVTNFWLAIVASVIAMAISCVLVCMEGVARKVPTNYVLLFTFTLLEAYGVAFMCAVVNDGLIVLGAAFMTAGIVVALTLYAIFTKTDFTACGGVMAVVGGAFFVCSLLSLFFGPTFRLIIACIGVIVFGLYLIFDTQYIVGGQHKKYTVSREDYILGAMILYIDIIQIFMYILEIFMSSKE</sequence>
<dbReference type="OrthoDB" id="7933078at2759"/>
<evidence type="ECO:0000256" key="2">
    <source>
        <dbReference type="ARBA" id="ARBA00022692"/>
    </source>
</evidence>
<proteinExistence type="inferred from homology"/>
<evidence type="ECO:0000313" key="7">
    <source>
        <dbReference type="Proteomes" id="UP000785679"/>
    </source>
</evidence>
<comment type="similarity">
    <text evidence="5">Belongs to the BI1 family.</text>
</comment>
<dbReference type="Pfam" id="PF01027">
    <property type="entry name" value="Bax1-I"/>
    <property type="match status" value="1"/>
</dbReference>
<keyword evidence="4 5" id="KW-0472">Membrane</keyword>
<feature type="transmembrane region" description="Helical" evidence="5">
    <location>
        <begin position="177"/>
        <end position="199"/>
    </location>
</feature>
<feature type="transmembrane region" description="Helical" evidence="5">
    <location>
        <begin position="92"/>
        <end position="111"/>
    </location>
</feature>
<organism evidence="6 7">
    <name type="scientific">Halteria grandinella</name>
    <dbReference type="NCBI Taxonomy" id="5974"/>
    <lineage>
        <taxon>Eukaryota</taxon>
        <taxon>Sar</taxon>
        <taxon>Alveolata</taxon>
        <taxon>Ciliophora</taxon>
        <taxon>Intramacronucleata</taxon>
        <taxon>Spirotrichea</taxon>
        <taxon>Stichotrichia</taxon>
        <taxon>Sporadotrichida</taxon>
        <taxon>Halteriidae</taxon>
        <taxon>Halteria</taxon>
    </lineage>
</organism>
<evidence type="ECO:0000256" key="3">
    <source>
        <dbReference type="ARBA" id="ARBA00022989"/>
    </source>
</evidence>
<protein>
    <submittedName>
        <fullName evidence="6">Uncharacterized protein</fullName>
    </submittedName>
</protein>
<feature type="transmembrane region" description="Helical" evidence="5">
    <location>
        <begin position="205"/>
        <end position="221"/>
    </location>
</feature>
<keyword evidence="3 5" id="KW-1133">Transmembrane helix</keyword>
<evidence type="ECO:0000313" key="6">
    <source>
        <dbReference type="EMBL" id="TNV77414.1"/>
    </source>
</evidence>
<comment type="subcellular location">
    <subcellularLocation>
        <location evidence="1">Membrane</location>
        <topology evidence="1">Multi-pass membrane protein</topology>
    </subcellularLocation>
</comment>
<evidence type="ECO:0000256" key="1">
    <source>
        <dbReference type="ARBA" id="ARBA00004141"/>
    </source>
</evidence>
<dbReference type="PANTHER" id="PTHR23291:SF47">
    <property type="entry name" value="TRANSMEMBRANE BAX INHIBITOR MOTIF CONTAINING 7"/>
    <property type="match status" value="1"/>
</dbReference>
<feature type="transmembrane region" description="Helical" evidence="5">
    <location>
        <begin position="148"/>
        <end position="170"/>
    </location>
</feature>
<reference evidence="6" key="1">
    <citation type="submission" date="2019-06" db="EMBL/GenBank/DDBJ databases">
        <authorList>
            <person name="Zheng W."/>
        </authorList>
    </citation>
    <scope>NUCLEOTIDE SEQUENCE</scope>
    <source>
        <strain evidence="6">QDHG01</strain>
    </source>
</reference>
<keyword evidence="7" id="KW-1185">Reference proteome</keyword>
<feature type="transmembrane region" description="Helical" evidence="5">
    <location>
        <begin position="60"/>
        <end position="80"/>
    </location>
</feature>
<evidence type="ECO:0000256" key="5">
    <source>
        <dbReference type="RuleBase" id="RU004379"/>
    </source>
</evidence>
<dbReference type="AlphaFoldDB" id="A0A8J8NM86"/>
<accession>A0A8J8NM86</accession>
<dbReference type="Proteomes" id="UP000785679">
    <property type="component" value="Unassembled WGS sequence"/>
</dbReference>
<name>A0A8J8NM86_HALGN</name>